<gene>
    <name evidence="1" type="ORF">D3873_10910</name>
</gene>
<reference evidence="2" key="1">
    <citation type="submission" date="2018-09" db="EMBL/GenBank/DDBJ databases">
        <authorList>
            <person name="Zhu H."/>
        </authorList>
    </citation>
    <scope>NUCLEOTIDE SEQUENCE [LARGE SCALE GENOMIC DNA]</scope>
    <source>
        <strain evidence="2">K2R23-3</strain>
    </source>
</reference>
<proteinExistence type="predicted"/>
<evidence type="ECO:0000313" key="2">
    <source>
        <dbReference type="Proteomes" id="UP000265725"/>
    </source>
</evidence>
<protein>
    <submittedName>
        <fullName evidence="1">DUF1292 domain-containing protein</fullName>
    </submittedName>
</protein>
<dbReference type="InterPro" id="IPR009711">
    <property type="entry name" value="UPF0473"/>
</dbReference>
<dbReference type="EMBL" id="CP032418">
    <property type="protein sequence ID" value="AYC30331.1"/>
    <property type="molecule type" value="Genomic_DNA"/>
</dbReference>
<sequence length="88" mass="9937">MEQVKVGDVFTMVDENEEVQELEVVGTLSIDDAQYVAVGFADEVNADTTDDMDIFFLKVDSNEELVMIEEDEEYEAVVAAFEETDDEE</sequence>
<dbReference type="KEGG" id="paek:D3873_10910"/>
<accession>A0A385YV33</accession>
<dbReference type="OrthoDB" id="2626955at2"/>
<dbReference type="Pfam" id="PF06949">
    <property type="entry name" value="DUF1292"/>
    <property type="match status" value="1"/>
</dbReference>
<dbReference type="RefSeq" id="WP_119884048.1">
    <property type="nucleotide sequence ID" value="NZ_CP032418.1"/>
</dbReference>
<evidence type="ECO:0000313" key="1">
    <source>
        <dbReference type="EMBL" id="AYC30331.1"/>
    </source>
</evidence>
<dbReference type="Proteomes" id="UP000265725">
    <property type="component" value="Chromosome"/>
</dbReference>
<organism evidence="1 2">
    <name type="scientific">Paenisporosarcina cavernae</name>
    <dbReference type="NCBI Taxonomy" id="2320858"/>
    <lineage>
        <taxon>Bacteria</taxon>
        <taxon>Bacillati</taxon>
        <taxon>Bacillota</taxon>
        <taxon>Bacilli</taxon>
        <taxon>Bacillales</taxon>
        <taxon>Caryophanaceae</taxon>
        <taxon>Paenisporosarcina</taxon>
    </lineage>
</organism>
<keyword evidence="2" id="KW-1185">Reference proteome</keyword>
<dbReference type="AlphaFoldDB" id="A0A385YV33"/>
<name>A0A385YV33_9BACL</name>